<dbReference type="GeneID" id="48466174"/>
<organism evidence="2 3">
    <name type="scientific">Ligilactobacillus murinus DSM 20452 = NBRC 14221</name>
    <dbReference type="NCBI Taxonomy" id="1423772"/>
    <lineage>
        <taxon>Bacteria</taxon>
        <taxon>Bacillati</taxon>
        <taxon>Bacillota</taxon>
        <taxon>Bacilli</taxon>
        <taxon>Lactobacillales</taxon>
        <taxon>Lactobacillaceae</taxon>
        <taxon>Ligilactobacillus</taxon>
    </lineage>
</organism>
<accession>A0A0R2BB02</accession>
<dbReference type="RefSeq" id="WP_004047845.1">
    <property type="nucleotide sequence ID" value="NZ_AYYN01000078.1"/>
</dbReference>
<comment type="caution">
    <text evidence="2">The sequence shown here is derived from an EMBL/GenBank/DDBJ whole genome shotgun (WGS) entry which is preliminary data.</text>
</comment>
<evidence type="ECO:0000256" key="1">
    <source>
        <dbReference type="SAM" id="Phobius"/>
    </source>
</evidence>
<dbReference type="AlphaFoldDB" id="A0A0R2BB02"/>
<feature type="transmembrane region" description="Helical" evidence="1">
    <location>
        <begin position="31"/>
        <end position="52"/>
    </location>
</feature>
<keyword evidence="1" id="KW-0472">Membrane</keyword>
<proteinExistence type="predicted"/>
<dbReference type="Proteomes" id="UP000051612">
    <property type="component" value="Unassembled WGS sequence"/>
</dbReference>
<name>A0A0R2BB02_9LACO</name>
<keyword evidence="1" id="KW-1133">Transmembrane helix</keyword>
<evidence type="ECO:0000313" key="3">
    <source>
        <dbReference type="Proteomes" id="UP000051612"/>
    </source>
</evidence>
<gene>
    <name evidence="2" type="ORF">FC48_GL000178</name>
</gene>
<sequence>MNKRLLFALGLLLSVILLVIGNLATLPIISLVGYGIMSLMFLLAGFTMAILRHTGALTANEKNIAWDKAPGELKAMTLVIGLGFLAAGIFVIFNYIF</sequence>
<keyword evidence="1" id="KW-0812">Transmembrane</keyword>
<protein>
    <submittedName>
        <fullName evidence="2">Uncharacterized protein</fullName>
    </submittedName>
</protein>
<evidence type="ECO:0000313" key="2">
    <source>
        <dbReference type="EMBL" id="KRM75028.1"/>
    </source>
</evidence>
<dbReference type="EMBL" id="AYYN01000078">
    <property type="protein sequence ID" value="KRM75028.1"/>
    <property type="molecule type" value="Genomic_DNA"/>
</dbReference>
<reference evidence="2 3" key="1">
    <citation type="journal article" date="2015" name="Genome Announc.">
        <title>Expanding the biotechnology potential of lactobacilli through comparative genomics of 213 strains and associated genera.</title>
        <authorList>
            <person name="Sun Z."/>
            <person name="Harris H.M."/>
            <person name="McCann A."/>
            <person name="Guo C."/>
            <person name="Argimon S."/>
            <person name="Zhang W."/>
            <person name="Yang X."/>
            <person name="Jeffery I.B."/>
            <person name="Cooney J.C."/>
            <person name="Kagawa T.F."/>
            <person name="Liu W."/>
            <person name="Song Y."/>
            <person name="Salvetti E."/>
            <person name="Wrobel A."/>
            <person name="Rasinkangas P."/>
            <person name="Parkhill J."/>
            <person name="Rea M.C."/>
            <person name="O'Sullivan O."/>
            <person name="Ritari J."/>
            <person name="Douillard F.P."/>
            <person name="Paul Ross R."/>
            <person name="Yang R."/>
            <person name="Briner A.E."/>
            <person name="Felis G.E."/>
            <person name="de Vos W.M."/>
            <person name="Barrangou R."/>
            <person name="Klaenhammer T.R."/>
            <person name="Caufield P.W."/>
            <person name="Cui Y."/>
            <person name="Zhang H."/>
            <person name="O'Toole P.W."/>
        </authorList>
    </citation>
    <scope>NUCLEOTIDE SEQUENCE [LARGE SCALE GENOMIC DNA]</scope>
    <source>
        <strain evidence="2 3">DSM 20452</strain>
    </source>
</reference>
<feature type="transmembrane region" description="Helical" evidence="1">
    <location>
        <begin position="73"/>
        <end position="96"/>
    </location>
</feature>
<dbReference type="PATRIC" id="fig|1423772.3.peg.200"/>